<feature type="transmembrane region" description="Helical" evidence="11">
    <location>
        <begin position="313"/>
        <end position="340"/>
    </location>
</feature>
<keyword evidence="3 9" id="KW-0812">Transmembrane</keyword>
<dbReference type="PANTHER" id="PTHR10110:SF126">
    <property type="entry name" value="NA(+)_H(+) EXCHANGER PROTEIN 7"/>
    <property type="match status" value="1"/>
</dbReference>
<proteinExistence type="inferred from homology"/>
<dbReference type="InterPro" id="IPR006153">
    <property type="entry name" value="Cation/H_exchanger_TM"/>
</dbReference>
<dbReference type="OrthoDB" id="196264at2759"/>
<accession>A0A8X6I4F7</accession>
<dbReference type="NCBIfam" id="TIGR00840">
    <property type="entry name" value="b_cpa1"/>
    <property type="match status" value="1"/>
</dbReference>
<keyword evidence="15" id="KW-1185">Reference proteome</keyword>
<evidence type="ECO:0000256" key="7">
    <source>
        <dbReference type="ARBA" id="ARBA00023136"/>
    </source>
</evidence>
<feature type="transmembrane region" description="Helical" evidence="11">
    <location>
        <begin position="503"/>
        <end position="523"/>
    </location>
</feature>
<feature type="transmembrane region" description="Helical" evidence="11">
    <location>
        <begin position="360"/>
        <end position="383"/>
    </location>
</feature>
<feature type="region of interest" description="Disordered" evidence="10">
    <location>
        <begin position="83"/>
        <end position="102"/>
    </location>
</feature>
<feature type="transmembrane region" description="Helical" evidence="11">
    <location>
        <begin position="209"/>
        <end position="232"/>
    </location>
</feature>
<keyword evidence="7 11" id="KW-0472">Membrane</keyword>
<comment type="similarity">
    <text evidence="9">Belongs to the monovalent cation:proton antiporter 1 (CPA1) transporter (TC 2.A.36) family.</text>
</comment>
<dbReference type="Pfam" id="PF00999">
    <property type="entry name" value="Na_H_Exchanger"/>
    <property type="match status" value="2"/>
</dbReference>
<keyword evidence="8 9" id="KW-0739">Sodium transport</keyword>
<evidence type="ECO:0000256" key="12">
    <source>
        <dbReference type="SAM" id="SignalP"/>
    </source>
</evidence>
<sequence>MTPLNPFFCILLTITAWTTLTVAIPHSLNLSKLHKRSSFHADELLIAESVHIPDNELEPHQRHLGETKNEEYVKEGLEEVEDFEDETTISPTTHSTNHSDSHEDHSIHVASWQWEYVRTPFIYTAVVIVAGFCKIGFHHAEFLSSILPESCMLIVLGIIVGTIVHFTHSRELLPQFTPKAFFLFLLPPIVLESSYSLHDRAFFSNLGTIILYAVVGTILNCFIIGESGLVWANSLRGSGRSPVAPGRVPCLQRPHFGRRPCSCPCHFQEIGVNKNLYFLVFGESLLNDAVTIVLYMMMVGFSKSDYITAEQIGLGFAAFICVSLGGLAIGLIMGVITALITKHTEDVRVVEPLAMLGVAYLSYLLAEMVHFSGIISIIGCGIVQAHYASKNISEKSKTTVKYFTKMVSAVCDTVIFLFLGMVLVDDQHIWHTGFVLSATFLCLLVRFATVFFLTFCANKLERTHCINEEEQFIMAYGGLRGAVAFSLVIMLDETEHKNLFITATLFIILFTVFVQGATIKPLVKLLKIRRQTVKNTSMFTEVNTKV</sequence>
<name>A0A8X6I4F7_9ARAC</name>
<dbReference type="Proteomes" id="UP000886998">
    <property type="component" value="Unassembled WGS sequence"/>
</dbReference>
<evidence type="ECO:0000256" key="8">
    <source>
        <dbReference type="ARBA" id="ARBA00023201"/>
    </source>
</evidence>
<dbReference type="GO" id="GO:0015385">
    <property type="term" value="F:sodium:proton antiporter activity"/>
    <property type="evidence" value="ECO:0007669"/>
    <property type="project" value="InterPro"/>
</dbReference>
<dbReference type="GO" id="GO:0015386">
    <property type="term" value="F:potassium:proton antiporter activity"/>
    <property type="evidence" value="ECO:0007669"/>
    <property type="project" value="TreeGrafter"/>
</dbReference>
<gene>
    <name evidence="14" type="primary">pbo-4</name>
    <name evidence="14" type="ORF">TNIN_159401</name>
</gene>
<evidence type="ECO:0000256" key="11">
    <source>
        <dbReference type="SAM" id="Phobius"/>
    </source>
</evidence>
<dbReference type="Gene3D" id="6.10.140.1330">
    <property type="match status" value="1"/>
</dbReference>
<protein>
    <recommendedName>
        <fullName evidence="9">Sodium/hydrogen exchanger</fullName>
    </recommendedName>
</protein>
<dbReference type="AlphaFoldDB" id="A0A8X6I4F7"/>
<dbReference type="PANTHER" id="PTHR10110">
    <property type="entry name" value="SODIUM/HYDROGEN EXCHANGER"/>
    <property type="match status" value="1"/>
</dbReference>
<dbReference type="GO" id="GO:0005886">
    <property type="term" value="C:plasma membrane"/>
    <property type="evidence" value="ECO:0007669"/>
    <property type="project" value="TreeGrafter"/>
</dbReference>
<keyword evidence="12" id="KW-0732">Signal</keyword>
<feature type="transmembrane region" description="Helical" evidence="11">
    <location>
        <begin position="121"/>
        <end position="138"/>
    </location>
</feature>
<feature type="domain" description="Cation/H+ exchanger transmembrane" evidence="13">
    <location>
        <begin position="269"/>
        <end position="524"/>
    </location>
</feature>
<dbReference type="GO" id="GO:0098719">
    <property type="term" value="P:sodium ion import across plasma membrane"/>
    <property type="evidence" value="ECO:0007669"/>
    <property type="project" value="TreeGrafter"/>
</dbReference>
<comment type="caution">
    <text evidence="14">The sequence shown here is derived from an EMBL/GenBank/DDBJ whole genome shotgun (WGS) entry which is preliminary data.</text>
</comment>
<feature type="domain" description="Cation/H+ exchanger transmembrane" evidence="13">
    <location>
        <begin position="130"/>
        <end position="226"/>
    </location>
</feature>
<feature type="transmembrane region" description="Helical" evidence="11">
    <location>
        <begin position="276"/>
        <end position="301"/>
    </location>
</feature>
<reference evidence="14" key="1">
    <citation type="submission" date="2020-08" db="EMBL/GenBank/DDBJ databases">
        <title>Multicomponent nature underlies the extraordinary mechanical properties of spider dragline silk.</title>
        <authorList>
            <person name="Kono N."/>
            <person name="Nakamura H."/>
            <person name="Mori M."/>
            <person name="Yoshida Y."/>
            <person name="Ohtoshi R."/>
            <person name="Malay A.D."/>
            <person name="Moran D.A.P."/>
            <person name="Tomita M."/>
            <person name="Numata K."/>
            <person name="Arakawa K."/>
        </authorList>
    </citation>
    <scope>NUCLEOTIDE SEQUENCE</scope>
</reference>
<evidence type="ECO:0000256" key="10">
    <source>
        <dbReference type="SAM" id="MobiDB-lite"/>
    </source>
</evidence>
<dbReference type="EMBL" id="BMAV01024130">
    <property type="protein sequence ID" value="GFS30363.1"/>
    <property type="molecule type" value="Genomic_DNA"/>
</dbReference>
<keyword evidence="6 9" id="KW-0406">Ion transport</keyword>
<evidence type="ECO:0000256" key="9">
    <source>
        <dbReference type="RuleBase" id="RU003722"/>
    </source>
</evidence>
<evidence type="ECO:0000256" key="4">
    <source>
        <dbReference type="ARBA" id="ARBA00022989"/>
    </source>
</evidence>
<evidence type="ECO:0000256" key="6">
    <source>
        <dbReference type="ARBA" id="ARBA00023065"/>
    </source>
</evidence>
<feature type="transmembrane region" description="Helical" evidence="11">
    <location>
        <begin position="473"/>
        <end position="491"/>
    </location>
</feature>
<feature type="signal peptide" evidence="12">
    <location>
        <begin position="1"/>
        <end position="23"/>
    </location>
</feature>
<keyword evidence="4 11" id="KW-1133">Transmembrane helix</keyword>
<feature type="chain" id="PRO_5036499507" description="Sodium/hydrogen exchanger" evidence="12">
    <location>
        <begin position="24"/>
        <end position="546"/>
    </location>
</feature>
<keyword evidence="5" id="KW-0915">Sodium</keyword>
<evidence type="ECO:0000256" key="2">
    <source>
        <dbReference type="ARBA" id="ARBA00022448"/>
    </source>
</evidence>
<organism evidence="14 15">
    <name type="scientific">Trichonephila inaurata madagascariensis</name>
    <dbReference type="NCBI Taxonomy" id="2747483"/>
    <lineage>
        <taxon>Eukaryota</taxon>
        <taxon>Metazoa</taxon>
        <taxon>Ecdysozoa</taxon>
        <taxon>Arthropoda</taxon>
        <taxon>Chelicerata</taxon>
        <taxon>Arachnida</taxon>
        <taxon>Araneae</taxon>
        <taxon>Araneomorphae</taxon>
        <taxon>Entelegynae</taxon>
        <taxon>Araneoidea</taxon>
        <taxon>Nephilidae</taxon>
        <taxon>Trichonephila</taxon>
        <taxon>Trichonephila inaurata</taxon>
    </lineage>
</organism>
<feature type="transmembrane region" description="Helical" evidence="11">
    <location>
        <begin position="403"/>
        <end position="423"/>
    </location>
</feature>
<evidence type="ECO:0000256" key="1">
    <source>
        <dbReference type="ARBA" id="ARBA00004141"/>
    </source>
</evidence>
<evidence type="ECO:0000313" key="15">
    <source>
        <dbReference type="Proteomes" id="UP000886998"/>
    </source>
</evidence>
<feature type="transmembrane region" description="Helical" evidence="11">
    <location>
        <begin position="150"/>
        <end position="168"/>
    </location>
</feature>
<dbReference type="InterPro" id="IPR004709">
    <property type="entry name" value="NaH_exchanger"/>
</dbReference>
<dbReference type="InterPro" id="IPR018422">
    <property type="entry name" value="Cation/H_exchanger_CPA1"/>
</dbReference>
<evidence type="ECO:0000259" key="13">
    <source>
        <dbReference type="Pfam" id="PF00999"/>
    </source>
</evidence>
<evidence type="ECO:0000256" key="3">
    <source>
        <dbReference type="ARBA" id="ARBA00022692"/>
    </source>
</evidence>
<feature type="transmembrane region" description="Helical" evidence="11">
    <location>
        <begin position="429"/>
        <end position="453"/>
    </location>
</feature>
<evidence type="ECO:0000256" key="5">
    <source>
        <dbReference type="ARBA" id="ARBA00023053"/>
    </source>
</evidence>
<keyword evidence="2 9" id="KW-0813">Transport</keyword>
<dbReference type="PRINTS" id="PR01084">
    <property type="entry name" value="NAHEXCHNGR"/>
</dbReference>
<evidence type="ECO:0000313" key="14">
    <source>
        <dbReference type="EMBL" id="GFS30363.1"/>
    </source>
</evidence>
<comment type="subcellular location">
    <subcellularLocation>
        <location evidence="1">Membrane</location>
        <topology evidence="1">Multi-pass membrane protein</topology>
    </subcellularLocation>
</comment>
<dbReference type="GO" id="GO:0051453">
    <property type="term" value="P:regulation of intracellular pH"/>
    <property type="evidence" value="ECO:0007669"/>
    <property type="project" value="TreeGrafter"/>
</dbReference>
<keyword evidence="9" id="KW-0050">Antiport</keyword>